<evidence type="ECO:0000256" key="1">
    <source>
        <dbReference type="ARBA" id="ARBA00004651"/>
    </source>
</evidence>
<keyword evidence="6 7" id="KW-0472">Membrane</keyword>
<dbReference type="InterPro" id="IPR007353">
    <property type="entry name" value="DUF421"/>
</dbReference>
<dbReference type="InterPro" id="IPR023090">
    <property type="entry name" value="UPF0702_alpha/beta_dom_sf"/>
</dbReference>
<dbReference type="PANTHER" id="PTHR34582:SF6">
    <property type="entry name" value="UPF0702 TRANSMEMBRANE PROTEIN YCAP"/>
    <property type="match status" value="1"/>
</dbReference>
<evidence type="ECO:0000256" key="6">
    <source>
        <dbReference type="ARBA" id="ARBA00023136"/>
    </source>
</evidence>
<name>A0ABP3V2K1_9CLOT</name>
<gene>
    <name evidence="9" type="ORF">GCM10008906_29450</name>
</gene>
<keyword evidence="5 7" id="KW-1133">Transmembrane helix</keyword>
<evidence type="ECO:0000256" key="4">
    <source>
        <dbReference type="ARBA" id="ARBA00022692"/>
    </source>
</evidence>
<keyword evidence="10" id="KW-1185">Reference proteome</keyword>
<keyword evidence="4 7" id="KW-0812">Transmembrane</keyword>
<dbReference type="Proteomes" id="UP001501510">
    <property type="component" value="Unassembled WGS sequence"/>
</dbReference>
<protein>
    <submittedName>
        <fullName evidence="9">DUF421 domain-containing protein</fullName>
    </submittedName>
</protein>
<evidence type="ECO:0000256" key="5">
    <source>
        <dbReference type="ARBA" id="ARBA00022989"/>
    </source>
</evidence>
<dbReference type="PANTHER" id="PTHR34582">
    <property type="entry name" value="UPF0702 TRANSMEMBRANE PROTEIN YCAP"/>
    <property type="match status" value="1"/>
</dbReference>
<evidence type="ECO:0000313" key="10">
    <source>
        <dbReference type="Proteomes" id="UP001501510"/>
    </source>
</evidence>
<evidence type="ECO:0000256" key="7">
    <source>
        <dbReference type="SAM" id="Phobius"/>
    </source>
</evidence>
<keyword evidence="3" id="KW-1003">Cell membrane</keyword>
<evidence type="ECO:0000256" key="3">
    <source>
        <dbReference type="ARBA" id="ARBA00022475"/>
    </source>
</evidence>
<comment type="caution">
    <text evidence="9">The sequence shown here is derived from an EMBL/GenBank/DDBJ whole genome shotgun (WGS) entry which is preliminary data.</text>
</comment>
<evidence type="ECO:0000313" key="9">
    <source>
        <dbReference type="EMBL" id="GAA0744489.1"/>
    </source>
</evidence>
<reference evidence="10" key="1">
    <citation type="journal article" date="2019" name="Int. J. Syst. Evol. Microbiol.">
        <title>The Global Catalogue of Microorganisms (GCM) 10K type strain sequencing project: providing services to taxonomists for standard genome sequencing and annotation.</title>
        <authorList>
            <consortium name="The Broad Institute Genomics Platform"/>
            <consortium name="The Broad Institute Genome Sequencing Center for Infectious Disease"/>
            <person name="Wu L."/>
            <person name="Ma J."/>
        </authorList>
    </citation>
    <scope>NUCLEOTIDE SEQUENCE [LARGE SCALE GENOMIC DNA]</scope>
    <source>
        <strain evidence="10">JCM 1407</strain>
    </source>
</reference>
<feature type="transmembrane region" description="Helical" evidence="7">
    <location>
        <begin position="55"/>
        <end position="76"/>
    </location>
</feature>
<evidence type="ECO:0000259" key="8">
    <source>
        <dbReference type="Pfam" id="PF04239"/>
    </source>
</evidence>
<feature type="transmembrane region" description="Helical" evidence="7">
    <location>
        <begin position="6"/>
        <end position="23"/>
    </location>
</feature>
<sequence>MFIVLIRTLILYFIVVLSMRLMGKKQIGELEPFELVITIMISELASLPMEDSRIPILHGIVPIITLLIAQTTISLVQLKSEKLRKILDGEPSILIKHGQISTKELRNQRFNINDLMEELRLQGYYDISDIEFAILETSGQLSIMPTPEKDLITKKDLNIKSYSPSIPVTLILDGKVNKFNLKLINKNESWLKVKLKEHNIASFDEILIATLDSKGEFYYQKK</sequence>
<dbReference type="Gene3D" id="3.30.240.20">
    <property type="entry name" value="bsu07140 like domains"/>
    <property type="match status" value="2"/>
</dbReference>
<dbReference type="RefSeq" id="WP_343762708.1">
    <property type="nucleotide sequence ID" value="NZ_BAAACG010000013.1"/>
</dbReference>
<comment type="similarity">
    <text evidence="2">Belongs to the UPF0702 family.</text>
</comment>
<feature type="domain" description="YetF C-terminal" evidence="8">
    <location>
        <begin position="79"/>
        <end position="211"/>
    </location>
</feature>
<proteinExistence type="inferred from homology"/>
<dbReference type="Pfam" id="PF04239">
    <property type="entry name" value="DUF421"/>
    <property type="match status" value="1"/>
</dbReference>
<accession>A0ABP3V2K1</accession>
<comment type="subcellular location">
    <subcellularLocation>
        <location evidence="1">Cell membrane</location>
        <topology evidence="1">Multi-pass membrane protein</topology>
    </subcellularLocation>
</comment>
<dbReference type="EMBL" id="BAAACG010000013">
    <property type="protein sequence ID" value="GAA0744489.1"/>
    <property type="molecule type" value="Genomic_DNA"/>
</dbReference>
<evidence type="ECO:0000256" key="2">
    <source>
        <dbReference type="ARBA" id="ARBA00006448"/>
    </source>
</evidence>
<organism evidence="9 10">
    <name type="scientific">Clostridium oceanicum</name>
    <dbReference type="NCBI Taxonomy" id="1543"/>
    <lineage>
        <taxon>Bacteria</taxon>
        <taxon>Bacillati</taxon>
        <taxon>Bacillota</taxon>
        <taxon>Clostridia</taxon>
        <taxon>Eubacteriales</taxon>
        <taxon>Clostridiaceae</taxon>
        <taxon>Clostridium</taxon>
    </lineage>
</organism>